<evidence type="ECO:0000313" key="3">
    <source>
        <dbReference type="Proteomes" id="UP000054558"/>
    </source>
</evidence>
<dbReference type="AlphaFoldDB" id="A0A1Y1ICL9"/>
<sequence>MAPQGILQKRVLGIRLAAIVALTVLLLFSLYATLVANHNPLDTTSEGSSADVSNVSAFFQSLSDKVGFGREDARLDAIRSEMSDMRKDMERLRTDQVGTRAAVDGLNQTWGAFFASFRGQGGTYQTGSKKDSLSDMSLEELDKDGELAADELAARAAGENELPMQSGLAGQALEAQKGGLRQCTSGTLLGSWRNSSFVPLPYDAMQVFLDEAEGSLSPERTAGLEYEGDDFGSVLDAFPDLVENLTERSDGQLHFQPPCFYHFYSKEDILRLFAGKWVFFIGDSNTRALCLGLLTILDPTHNQPYSDTLWFNGTGEWDEFPHIAIVDYFFRGDGSILFKTARDILNPDKLPTEPYSVRISYRMREDVGNVLQKIPETIGEKDWQPDLLYFNSGSWDAFFQDQRKRNWTETDRMYGVLMDHIASTCDPQRQVCVWGTLTSNVGFQNVLYHSRFALMQWRHIARIMRAQVAGASTRLHFLDRFWSSHVSDQRRGGHYGHMVNIWDAQRLFNVYEGIMAENFRLGVVGSAEIPEGKSSGERLAERRTRIGRKPPQCEMRVEQGHVVRAECDWFPERVTFAEGCVLVPDEVAEQTHFSNYTMWEANCEAKVD</sequence>
<keyword evidence="1" id="KW-0812">Transmembrane</keyword>
<proteinExistence type="predicted"/>
<keyword evidence="1" id="KW-1133">Transmembrane helix</keyword>
<feature type="transmembrane region" description="Helical" evidence="1">
    <location>
        <begin position="12"/>
        <end position="34"/>
    </location>
</feature>
<organism evidence="2 3">
    <name type="scientific">Klebsormidium nitens</name>
    <name type="common">Green alga</name>
    <name type="synonym">Ulothrix nitens</name>
    <dbReference type="NCBI Taxonomy" id="105231"/>
    <lineage>
        <taxon>Eukaryota</taxon>
        <taxon>Viridiplantae</taxon>
        <taxon>Streptophyta</taxon>
        <taxon>Klebsormidiophyceae</taxon>
        <taxon>Klebsormidiales</taxon>
        <taxon>Klebsormidiaceae</taxon>
        <taxon>Klebsormidium</taxon>
    </lineage>
</organism>
<keyword evidence="3" id="KW-1185">Reference proteome</keyword>
<evidence type="ECO:0000256" key="1">
    <source>
        <dbReference type="SAM" id="Phobius"/>
    </source>
</evidence>
<dbReference type="EMBL" id="DF237264">
    <property type="protein sequence ID" value="GAQ86841.1"/>
    <property type="molecule type" value="Genomic_DNA"/>
</dbReference>
<keyword evidence="1" id="KW-0472">Membrane</keyword>
<name>A0A1Y1ICL9_KLENI</name>
<gene>
    <name evidence="2" type="ORF">KFL_003150060</name>
</gene>
<accession>A0A1Y1ICL9</accession>
<evidence type="ECO:0000313" key="2">
    <source>
        <dbReference type="EMBL" id="GAQ86841.1"/>
    </source>
</evidence>
<protein>
    <submittedName>
        <fullName evidence="2">Uncharacterized protein</fullName>
    </submittedName>
</protein>
<dbReference type="Proteomes" id="UP000054558">
    <property type="component" value="Unassembled WGS sequence"/>
</dbReference>
<reference evidence="2 3" key="1">
    <citation type="journal article" date="2014" name="Nat. Commun.">
        <title>Klebsormidium flaccidum genome reveals primary factors for plant terrestrial adaptation.</title>
        <authorList>
            <person name="Hori K."/>
            <person name="Maruyama F."/>
            <person name="Fujisawa T."/>
            <person name="Togashi T."/>
            <person name="Yamamoto N."/>
            <person name="Seo M."/>
            <person name="Sato S."/>
            <person name="Yamada T."/>
            <person name="Mori H."/>
            <person name="Tajima N."/>
            <person name="Moriyama T."/>
            <person name="Ikeuchi M."/>
            <person name="Watanabe M."/>
            <person name="Wada H."/>
            <person name="Kobayashi K."/>
            <person name="Saito M."/>
            <person name="Masuda T."/>
            <person name="Sasaki-Sekimoto Y."/>
            <person name="Mashiguchi K."/>
            <person name="Awai K."/>
            <person name="Shimojima M."/>
            <person name="Masuda S."/>
            <person name="Iwai M."/>
            <person name="Nobusawa T."/>
            <person name="Narise T."/>
            <person name="Kondo S."/>
            <person name="Saito H."/>
            <person name="Sato R."/>
            <person name="Murakawa M."/>
            <person name="Ihara Y."/>
            <person name="Oshima-Yamada Y."/>
            <person name="Ohtaka K."/>
            <person name="Satoh M."/>
            <person name="Sonobe K."/>
            <person name="Ishii M."/>
            <person name="Ohtani R."/>
            <person name="Kanamori-Sato M."/>
            <person name="Honoki R."/>
            <person name="Miyazaki D."/>
            <person name="Mochizuki H."/>
            <person name="Umetsu J."/>
            <person name="Higashi K."/>
            <person name="Shibata D."/>
            <person name="Kamiya Y."/>
            <person name="Sato N."/>
            <person name="Nakamura Y."/>
            <person name="Tabata S."/>
            <person name="Ida S."/>
            <person name="Kurokawa K."/>
            <person name="Ohta H."/>
        </authorList>
    </citation>
    <scope>NUCLEOTIDE SEQUENCE [LARGE SCALE GENOMIC DNA]</scope>
    <source>
        <strain evidence="2 3">NIES-2285</strain>
    </source>
</reference>